<keyword evidence="13" id="KW-0732">Signal</keyword>
<keyword evidence="10 12" id="KW-0326">Glycosidase</keyword>
<dbReference type="InterPro" id="IPR004888">
    <property type="entry name" value="Glycoside_hydrolase_63"/>
</dbReference>
<keyword evidence="5 12" id="KW-0256">Endoplasmic reticulum</keyword>
<name>A0A9W8G8D0_9FUNG</name>
<dbReference type="Proteomes" id="UP001151518">
    <property type="component" value="Unassembled WGS sequence"/>
</dbReference>
<dbReference type="InterPro" id="IPR008928">
    <property type="entry name" value="6-hairpin_glycosidase_sf"/>
</dbReference>
<evidence type="ECO:0000256" key="5">
    <source>
        <dbReference type="ARBA" id="ARBA00022824"/>
    </source>
</evidence>
<dbReference type="SUPFAM" id="SSF48208">
    <property type="entry name" value="Six-hairpin glycosidases"/>
    <property type="match status" value="1"/>
</dbReference>
<keyword evidence="4 12" id="KW-0378">Hydrolase</keyword>
<comment type="caution">
    <text evidence="16">The sequence shown here is derived from an EMBL/GenBank/DDBJ whole genome shotgun (WGS) entry which is preliminary data.</text>
</comment>
<keyword evidence="8" id="KW-0472">Membrane</keyword>
<dbReference type="Gene3D" id="2.70.98.110">
    <property type="entry name" value="Glycosyl hydrolase family 63, N-terminal domain"/>
    <property type="match status" value="1"/>
</dbReference>
<evidence type="ECO:0000256" key="3">
    <source>
        <dbReference type="ARBA" id="ARBA00022692"/>
    </source>
</evidence>
<evidence type="ECO:0000313" key="16">
    <source>
        <dbReference type="EMBL" id="KAJ2678605.1"/>
    </source>
</evidence>
<keyword evidence="6" id="KW-0735">Signal-anchor</keyword>
<sequence length="813" mass="93003">MRLLKFTLTAVVQCWAFTKASQLTDAGSTQSKLDNDLFWGTYRPNLYFGTRPRQPNSLLSGLMWFGLDNQRNWESIRHSCELGDNLSEYGYSRHNGLDFGEQAMVDTDQGVEINSEFIKVPGENGGSWAVRFSGRTLNEDTQGVSLMYYFGLEGNGTMAMSVKDDKVAIKGKTSELGRFDIRIVPAESNEAPQLPSPLTKIKGMKPAKKISGIAMKIPKGDIWHAKDIFQKKLIMTAQTRARNIMEHTDGKGPLSGYALFGLDTEVPKQRGKNLFFAQMVVQGEFSFDVIYECADENAKIDNQTIKAIVGSRRKEFDYRFESTFGLREKGFRDAEVEMARNALSSLIGGIGYFYGSGLVSKDPKPEYGQESDEIAKPNLSEPYSLFATTPSRPFFPRGFLWDEGFHQLVLGQWDAELSMDILHSWFRIMDSSGWIAREQILGDEARSKVPEEFQVQYPNFANPPTLLFALEMYTSWLKSDEISQKLVENNVRIDDLVQEHKPKYNKALMRENIGKLAQYVSKLLEFFHRTQAGEMGAPDSNGEQSMTTAHGFRWRGRTTDHTLTSGIDDYPRARPPSKGELHVDLFSWVTYMELVNSDMAAFAGGRSADINQTLSKQDQLDMHLKWLDELHWNEDENMYCDVTVRVRDAYDELEDDESNATERSFVCHKGYVTLFPMILGLLPVNSPKLGHLLDIIENPEELWTDYGIRSLSKNDVFYGKGENYWRGPVWLNINYLVLSSLYRNYNAVKGPYQEQAQRIYTNLRQNLIRNVFEQYQETRFFWEQYNPEDGSGQRTHPFTGWTTLIVPIMAEKY</sequence>
<accession>A0A9W8G8D0</accession>
<feature type="domain" description="Glycosyl hydrolase family 63 C-terminal" evidence="14">
    <location>
        <begin position="303"/>
        <end position="811"/>
    </location>
</feature>
<feature type="chain" id="PRO_5040960495" description="Mannosyl-oligosaccharide glucosidase" evidence="13">
    <location>
        <begin position="21"/>
        <end position="813"/>
    </location>
</feature>
<proteinExistence type="inferred from homology"/>
<evidence type="ECO:0000256" key="11">
    <source>
        <dbReference type="ARBA" id="ARBA00038888"/>
    </source>
</evidence>
<organism evidence="16 17">
    <name type="scientific">Coemansia spiralis</name>
    <dbReference type="NCBI Taxonomy" id="417178"/>
    <lineage>
        <taxon>Eukaryota</taxon>
        <taxon>Fungi</taxon>
        <taxon>Fungi incertae sedis</taxon>
        <taxon>Zoopagomycota</taxon>
        <taxon>Kickxellomycotina</taxon>
        <taxon>Kickxellomycetes</taxon>
        <taxon>Kickxellales</taxon>
        <taxon>Kickxellaceae</taxon>
        <taxon>Coemansia</taxon>
    </lineage>
</organism>
<dbReference type="PANTHER" id="PTHR10412:SF11">
    <property type="entry name" value="MANNOSYL-OLIGOSACCHARIDE GLUCOSIDASE"/>
    <property type="match status" value="1"/>
</dbReference>
<dbReference type="InterPro" id="IPR031631">
    <property type="entry name" value="Glyco_hydro_63N"/>
</dbReference>
<evidence type="ECO:0000256" key="10">
    <source>
        <dbReference type="ARBA" id="ARBA00023295"/>
    </source>
</evidence>
<dbReference type="EC" id="3.2.1.106" evidence="11 12"/>
<feature type="domain" description="Glycosyl hydrolase family 63 N-terminal" evidence="15">
    <location>
        <begin position="37"/>
        <end position="243"/>
    </location>
</feature>
<keyword evidence="7" id="KW-1133">Transmembrane helix</keyword>
<dbReference type="OrthoDB" id="410058at2759"/>
<dbReference type="InterPro" id="IPR012341">
    <property type="entry name" value="6hp_glycosidase-like_sf"/>
</dbReference>
<comment type="catalytic activity">
    <reaction evidence="12">
        <text>N(4)-(alpha-D-Glc-(1-&gt;2)-alpha-D-Glc-(1-&gt;3)-alpha-D-Glc-(1-&gt;3)-alpha-D-Man-(1-&gt;2)-alpha-D-Man-(1-&gt;2)-alpha-D-Man-(1-&gt;3)-[alpha-D-Man-(1-&gt;2)-alpha-D-Man-(1-&gt;3)-[alpha-D-Man-(1-&gt;2)-alpha-D-Man-(1-&gt;6)]-alpha-D-Man-(1-&gt;6)]-beta-D-Man-(1-&gt;4)-beta-D-GlcNAc-(1-&gt;4)-beta-D-GlcNAc)-L-asparaginyl-[protein] + H2O = N(4)-(alpha-D-Glc-(1-&gt;3)-alpha-D-Glc-(1-&gt;3)-alpha-D-Man-(1-&gt;2)-alpha-D-Man-(1-&gt;2)-alpha-D-Man-(1-&gt;3)-[alpha-D-Man-(1-&gt;2)-alpha-D-Man-(1-&gt;3)-[alpha-D-Man-(1-&gt;2)-alpha-D-Man-(1-&gt;6)]-alpha-D-Man-(1-&gt;6)]-beta-D-Man-(1-&gt;4)-beta-D-GlcNAc-(1-&gt;4)-beta-D-GlcNAc)-L-asparaginyl-[protein] + beta-D-glucose</text>
        <dbReference type="Rhea" id="RHEA:55988"/>
        <dbReference type="Rhea" id="RHEA-COMP:12806"/>
        <dbReference type="Rhea" id="RHEA-COMP:14355"/>
        <dbReference type="ChEBI" id="CHEBI:15377"/>
        <dbReference type="ChEBI" id="CHEBI:15903"/>
        <dbReference type="ChEBI" id="CHEBI:59082"/>
        <dbReference type="ChEBI" id="CHEBI:132537"/>
        <dbReference type="EC" id="3.2.1.106"/>
    </reaction>
</comment>
<evidence type="ECO:0000256" key="7">
    <source>
        <dbReference type="ARBA" id="ARBA00022989"/>
    </source>
</evidence>
<evidence type="ECO:0000256" key="13">
    <source>
        <dbReference type="SAM" id="SignalP"/>
    </source>
</evidence>
<feature type="signal peptide" evidence="13">
    <location>
        <begin position="1"/>
        <end position="20"/>
    </location>
</feature>
<evidence type="ECO:0000313" key="17">
    <source>
        <dbReference type="Proteomes" id="UP001151518"/>
    </source>
</evidence>
<evidence type="ECO:0000256" key="4">
    <source>
        <dbReference type="ARBA" id="ARBA00022801"/>
    </source>
</evidence>
<keyword evidence="3" id="KW-0812">Transmembrane</keyword>
<evidence type="ECO:0000256" key="2">
    <source>
        <dbReference type="ARBA" id="ARBA00010833"/>
    </source>
</evidence>
<evidence type="ECO:0000259" key="14">
    <source>
        <dbReference type="Pfam" id="PF03200"/>
    </source>
</evidence>
<dbReference type="GO" id="GO:0005789">
    <property type="term" value="C:endoplasmic reticulum membrane"/>
    <property type="evidence" value="ECO:0007669"/>
    <property type="project" value="UniProtKB-SubCell"/>
</dbReference>
<comment type="function">
    <text evidence="12">Cleaves the distal alpha 1,2-linked glucose residue from the Glc(3)Man(9)GlcNAc(2) oligosaccharide precursor.</text>
</comment>
<dbReference type="GO" id="GO:0009311">
    <property type="term" value="P:oligosaccharide metabolic process"/>
    <property type="evidence" value="ECO:0007669"/>
    <property type="project" value="UniProtKB-UniRule"/>
</dbReference>
<dbReference type="Pfam" id="PF03200">
    <property type="entry name" value="Glyco_hydro_63"/>
    <property type="match status" value="1"/>
</dbReference>
<comment type="subcellular location">
    <subcellularLocation>
        <location evidence="1 12">Endoplasmic reticulum membrane</location>
        <topology evidence="1 12">Single-pass type II membrane protein</topology>
    </subcellularLocation>
</comment>
<evidence type="ECO:0000256" key="6">
    <source>
        <dbReference type="ARBA" id="ARBA00022968"/>
    </source>
</evidence>
<dbReference type="GO" id="GO:0006487">
    <property type="term" value="P:protein N-linked glycosylation"/>
    <property type="evidence" value="ECO:0007669"/>
    <property type="project" value="UniProtKB-UniRule"/>
</dbReference>
<dbReference type="PANTHER" id="PTHR10412">
    <property type="entry name" value="MANNOSYL-OLIGOSACCHARIDE GLUCOSIDASE"/>
    <property type="match status" value="1"/>
</dbReference>
<gene>
    <name evidence="16" type="primary">CWH41</name>
    <name evidence="16" type="ORF">GGI25_002193</name>
</gene>
<protein>
    <recommendedName>
        <fullName evidence="11 12">Mannosyl-oligosaccharide glucosidase</fullName>
        <ecNumber evidence="11 12">3.2.1.106</ecNumber>
    </recommendedName>
</protein>
<evidence type="ECO:0000256" key="8">
    <source>
        <dbReference type="ARBA" id="ARBA00023136"/>
    </source>
</evidence>
<dbReference type="InterPro" id="IPR038518">
    <property type="entry name" value="Glyco_hydro_63N_sf"/>
</dbReference>
<dbReference type="Gene3D" id="1.50.10.10">
    <property type="match status" value="1"/>
</dbReference>
<dbReference type="EMBL" id="JANBTW010000019">
    <property type="protein sequence ID" value="KAJ2678605.1"/>
    <property type="molecule type" value="Genomic_DNA"/>
</dbReference>
<dbReference type="InterPro" id="IPR031335">
    <property type="entry name" value="Glyco_hydro_63_C"/>
</dbReference>
<evidence type="ECO:0000256" key="12">
    <source>
        <dbReference type="RuleBase" id="RU368089"/>
    </source>
</evidence>
<evidence type="ECO:0000256" key="9">
    <source>
        <dbReference type="ARBA" id="ARBA00023180"/>
    </source>
</evidence>
<dbReference type="GO" id="GO:0004573">
    <property type="term" value="F:Glc3Man9GlcNAc2 oligosaccharide glucosidase activity"/>
    <property type="evidence" value="ECO:0007669"/>
    <property type="project" value="UniProtKB-UniRule"/>
</dbReference>
<comment type="similarity">
    <text evidence="2 12">Belongs to the glycosyl hydrolase 63 family.</text>
</comment>
<dbReference type="Pfam" id="PF16923">
    <property type="entry name" value="Glyco_hydro_63N"/>
    <property type="match status" value="1"/>
</dbReference>
<keyword evidence="9" id="KW-0325">Glycoprotein</keyword>
<evidence type="ECO:0000259" key="15">
    <source>
        <dbReference type="Pfam" id="PF16923"/>
    </source>
</evidence>
<dbReference type="AlphaFoldDB" id="A0A9W8G8D0"/>
<evidence type="ECO:0000256" key="1">
    <source>
        <dbReference type="ARBA" id="ARBA00004648"/>
    </source>
</evidence>
<reference evidence="16" key="1">
    <citation type="submission" date="2022-07" db="EMBL/GenBank/DDBJ databases">
        <title>Phylogenomic reconstructions and comparative analyses of Kickxellomycotina fungi.</title>
        <authorList>
            <person name="Reynolds N.K."/>
            <person name="Stajich J.E."/>
            <person name="Barry K."/>
            <person name="Grigoriev I.V."/>
            <person name="Crous P."/>
            <person name="Smith M.E."/>
        </authorList>
    </citation>
    <scope>NUCLEOTIDE SEQUENCE</scope>
    <source>
        <strain evidence="16">NRRL 3115</strain>
    </source>
</reference>